<gene>
    <name evidence="14" type="ORF">LKD22_08225</name>
</gene>
<keyword evidence="7" id="KW-0573">Peptidoglycan synthesis</keyword>
<organism evidence="14 15">
    <name type="scientific">Agathobaculum butyriciproducens</name>
    <dbReference type="NCBI Taxonomy" id="1628085"/>
    <lineage>
        <taxon>Bacteria</taxon>
        <taxon>Bacillati</taxon>
        <taxon>Bacillota</taxon>
        <taxon>Clostridia</taxon>
        <taxon>Eubacteriales</taxon>
        <taxon>Butyricicoccaceae</taxon>
        <taxon>Agathobaculum</taxon>
    </lineage>
</organism>
<evidence type="ECO:0000256" key="2">
    <source>
        <dbReference type="ARBA" id="ARBA00004236"/>
    </source>
</evidence>
<dbReference type="InterPro" id="IPR005311">
    <property type="entry name" value="PBP_dimer"/>
</dbReference>
<dbReference type="InterPro" id="IPR001460">
    <property type="entry name" value="PCN-bd_Tpept"/>
</dbReference>
<evidence type="ECO:0000256" key="3">
    <source>
        <dbReference type="ARBA" id="ARBA00007171"/>
    </source>
</evidence>
<dbReference type="GO" id="GO:0071555">
    <property type="term" value="P:cell wall organization"/>
    <property type="evidence" value="ECO:0007669"/>
    <property type="project" value="UniProtKB-KW"/>
</dbReference>
<dbReference type="Proteomes" id="UP001298753">
    <property type="component" value="Unassembled WGS sequence"/>
</dbReference>
<evidence type="ECO:0000256" key="1">
    <source>
        <dbReference type="ARBA" id="ARBA00004167"/>
    </source>
</evidence>
<dbReference type="AlphaFoldDB" id="A0AAW4W2F5"/>
<dbReference type="Gene3D" id="3.40.710.10">
    <property type="entry name" value="DD-peptidase/beta-lactamase superfamily"/>
    <property type="match status" value="1"/>
</dbReference>
<keyword evidence="15" id="KW-1185">Reference proteome</keyword>
<sequence length="778" mass="82999">MLNKPQLLRRLLALCGLLLLCSGVALSQLFQLQLLNGEKYVRRSAEFLTTTSTVSAARGEILDRYGRPLVTNNTGFSLVLIYSSFWDGNDKRFDTLLDLTHRIQTAAVDATAKQNAAKTAAATDTSSDTSADAADSTDTSSDTPTDTAQAVSADTAAIPSINDRLPITQSAPFTYNSASLTELSGYMKDSAKSLGLDAVTAAVDAAKQASETDPKTDENGNTIDQAAQVDATKLVSPTEFINAMRAYMEKNLGMPTDLSLADARTMVGIYYSMRTVGFSNQATYTLADNVPMDLIAYIKEHSADFQGIEIQSESVRQYDTTTAAHLLGTIGSLTSDEWSSDKNGGPYKDKAGYQMSDLIGKSGLESALESYLHSTAGSRTVETDLGGSAIAEQTTATAPKPGDNVITTIDLDLQEVAEKSLAGNLSAYGKGGAAVALDPNTGEVLAMASYPTYDLANYNKNYASIQADSRHPEVNRATSGVYPPGSTFKMVTAIAGLEEGIISGDTYVTCTGTYEYGGQTFRCNNHDTPMTLNVTDALKYSCNSFFYTVGQKLTGEHLEQWTKKFGLGTATGIEVGEATGQAAGPTYREQQRKADPAIREWQGGDDLNAAIGQSDNGFTPLQLANYVSAIVNGGTLYKPTLVKSIKSYDYSSFMKTDESEVLGKIDISDATRELVMQGMSEVTDEGGTAGSVFADYPIKVGGKTGTAEMFENGESFDNGLFIAFAPFDNPQIVICVVGEGAGHGAYVAPIVRDMLDEYFSVGKSDRAASRQAENTLIR</sequence>
<evidence type="ECO:0000256" key="10">
    <source>
        <dbReference type="ARBA" id="ARBA00023316"/>
    </source>
</evidence>
<evidence type="ECO:0000259" key="13">
    <source>
        <dbReference type="Pfam" id="PF03717"/>
    </source>
</evidence>
<feature type="domain" description="Penicillin-binding protein transpeptidase" evidence="12">
    <location>
        <begin position="432"/>
        <end position="755"/>
    </location>
</feature>
<comment type="caution">
    <text evidence="14">The sequence shown here is derived from an EMBL/GenBank/DDBJ whole genome shotgun (WGS) entry which is preliminary data.</text>
</comment>
<proteinExistence type="inferred from homology"/>
<evidence type="ECO:0000313" key="15">
    <source>
        <dbReference type="Proteomes" id="UP001298753"/>
    </source>
</evidence>
<comment type="subcellular location">
    <subcellularLocation>
        <location evidence="2">Cell membrane</location>
    </subcellularLocation>
    <subcellularLocation>
        <location evidence="1">Membrane</location>
        <topology evidence="1">Single-pass membrane protein</topology>
    </subcellularLocation>
</comment>
<evidence type="ECO:0000259" key="12">
    <source>
        <dbReference type="Pfam" id="PF00905"/>
    </source>
</evidence>
<keyword evidence="8" id="KW-1133">Transmembrane helix</keyword>
<dbReference type="GO" id="GO:0008658">
    <property type="term" value="F:penicillin binding"/>
    <property type="evidence" value="ECO:0007669"/>
    <property type="project" value="InterPro"/>
</dbReference>
<evidence type="ECO:0000256" key="4">
    <source>
        <dbReference type="ARBA" id="ARBA00022475"/>
    </source>
</evidence>
<keyword evidence="10" id="KW-0961">Cell wall biogenesis/degradation</keyword>
<keyword evidence="5" id="KW-0812">Transmembrane</keyword>
<dbReference type="InterPro" id="IPR036138">
    <property type="entry name" value="PBP_dimer_sf"/>
</dbReference>
<dbReference type="SUPFAM" id="SSF56519">
    <property type="entry name" value="Penicillin binding protein dimerisation domain"/>
    <property type="match status" value="1"/>
</dbReference>
<evidence type="ECO:0000256" key="6">
    <source>
        <dbReference type="ARBA" id="ARBA00022960"/>
    </source>
</evidence>
<evidence type="ECO:0008006" key="16">
    <source>
        <dbReference type="Google" id="ProtNLM"/>
    </source>
</evidence>
<evidence type="ECO:0000256" key="5">
    <source>
        <dbReference type="ARBA" id="ARBA00022692"/>
    </source>
</evidence>
<keyword evidence="9" id="KW-0472">Membrane</keyword>
<reference evidence="14 15" key="1">
    <citation type="submission" date="2021-10" db="EMBL/GenBank/DDBJ databases">
        <title>Anaerobic single-cell dispensing facilitates the cultivation of human gut bacteria.</title>
        <authorList>
            <person name="Afrizal A."/>
        </authorList>
    </citation>
    <scope>NUCLEOTIDE SEQUENCE [LARGE SCALE GENOMIC DNA]</scope>
    <source>
        <strain evidence="14 15">CLA-AA-H270</strain>
    </source>
</reference>
<evidence type="ECO:0000256" key="7">
    <source>
        <dbReference type="ARBA" id="ARBA00022984"/>
    </source>
</evidence>
<dbReference type="SUPFAM" id="SSF56601">
    <property type="entry name" value="beta-lactamase/transpeptidase-like"/>
    <property type="match status" value="1"/>
</dbReference>
<keyword evidence="4" id="KW-1003">Cell membrane</keyword>
<dbReference type="InterPro" id="IPR050515">
    <property type="entry name" value="Beta-lactam/transpept"/>
</dbReference>
<dbReference type="InterPro" id="IPR012338">
    <property type="entry name" value="Beta-lactam/transpept-like"/>
</dbReference>
<dbReference type="GO" id="GO:0008360">
    <property type="term" value="P:regulation of cell shape"/>
    <property type="evidence" value="ECO:0007669"/>
    <property type="project" value="UniProtKB-KW"/>
</dbReference>
<feature type="compositionally biased region" description="Low complexity" evidence="11">
    <location>
        <begin position="120"/>
        <end position="150"/>
    </location>
</feature>
<dbReference type="GO" id="GO:0071972">
    <property type="term" value="F:peptidoglycan L,D-transpeptidase activity"/>
    <property type="evidence" value="ECO:0007669"/>
    <property type="project" value="TreeGrafter"/>
</dbReference>
<evidence type="ECO:0000313" key="14">
    <source>
        <dbReference type="EMBL" id="MCC2177111.1"/>
    </source>
</evidence>
<dbReference type="Gene3D" id="3.90.1310.10">
    <property type="entry name" value="Penicillin-binding protein 2a (Domain 2)"/>
    <property type="match status" value="2"/>
</dbReference>
<dbReference type="PANTHER" id="PTHR30627:SF2">
    <property type="entry name" value="PEPTIDOGLYCAN D,D-TRANSPEPTIDASE MRDA"/>
    <property type="match status" value="1"/>
</dbReference>
<name>A0AAW4W2F5_9FIRM</name>
<feature type="region of interest" description="Disordered" evidence="11">
    <location>
        <begin position="120"/>
        <end position="155"/>
    </location>
</feature>
<dbReference type="Pfam" id="PF03717">
    <property type="entry name" value="PBP_dimer"/>
    <property type="match status" value="1"/>
</dbReference>
<evidence type="ECO:0000256" key="9">
    <source>
        <dbReference type="ARBA" id="ARBA00023136"/>
    </source>
</evidence>
<dbReference type="RefSeq" id="WP_227600789.1">
    <property type="nucleotide sequence ID" value="NZ_JAJEPX010000022.1"/>
</dbReference>
<dbReference type="PANTHER" id="PTHR30627">
    <property type="entry name" value="PEPTIDOGLYCAN D,D-TRANSPEPTIDASE"/>
    <property type="match status" value="1"/>
</dbReference>
<dbReference type="Pfam" id="PF00905">
    <property type="entry name" value="Transpeptidase"/>
    <property type="match status" value="1"/>
</dbReference>
<dbReference type="GO" id="GO:0009252">
    <property type="term" value="P:peptidoglycan biosynthetic process"/>
    <property type="evidence" value="ECO:0007669"/>
    <property type="project" value="UniProtKB-KW"/>
</dbReference>
<dbReference type="GO" id="GO:0005886">
    <property type="term" value="C:plasma membrane"/>
    <property type="evidence" value="ECO:0007669"/>
    <property type="project" value="UniProtKB-SubCell"/>
</dbReference>
<protein>
    <recommendedName>
        <fullName evidence="16">Penicillin-binding protein 2</fullName>
    </recommendedName>
</protein>
<keyword evidence="6" id="KW-0133">Cell shape</keyword>
<dbReference type="GeneID" id="98660548"/>
<accession>A0AAW4W2F5</accession>
<feature type="domain" description="Penicillin-binding protein dimerisation" evidence="13">
    <location>
        <begin position="54"/>
        <end position="393"/>
    </location>
</feature>
<evidence type="ECO:0000256" key="8">
    <source>
        <dbReference type="ARBA" id="ARBA00022989"/>
    </source>
</evidence>
<comment type="similarity">
    <text evidence="3">Belongs to the transpeptidase family.</text>
</comment>
<dbReference type="EMBL" id="JAJEPX010000022">
    <property type="protein sequence ID" value="MCC2177111.1"/>
    <property type="molecule type" value="Genomic_DNA"/>
</dbReference>
<evidence type="ECO:0000256" key="11">
    <source>
        <dbReference type="SAM" id="MobiDB-lite"/>
    </source>
</evidence>